<dbReference type="InterPro" id="IPR001584">
    <property type="entry name" value="Integrase_cat-core"/>
</dbReference>
<keyword evidence="3" id="KW-1185">Reference proteome</keyword>
<dbReference type="Pfam" id="PF00665">
    <property type="entry name" value="rve"/>
    <property type="match status" value="1"/>
</dbReference>
<dbReference type="Pfam" id="PF14244">
    <property type="entry name" value="Retrotran_gag_3"/>
    <property type="match status" value="1"/>
</dbReference>
<reference evidence="2" key="1">
    <citation type="journal article" date="2022" name="Int. J. Mol. Sci.">
        <title>Draft Genome of Tanacetum Coccineum: Genomic Comparison of Closely Related Tanacetum-Family Plants.</title>
        <authorList>
            <person name="Yamashiro T."/>
            <person name="Shiraishi A."/>
            <person name="Nakayama K."/>
            <person name="Satake H."/>
        </authorList>
    </citation>
    <scope>NUCLEOTIDE SEQUENCE</scope>
</reference>
<feature type="domain" description="Integrase catalytic" evidence="1">
    <location>
        <begin position="509"/>
        <end position="634"/>
    </location>
</feature>
<dbReference type="SUPFAM" id="SSF53098">
    <property type="entry name" value="Ribonuclease H-like"/>
    <property type="match status" value="1"/>
</dbReference>
<protein>
    <submittedName>
        <fullName evidence="2">Ribonuclease H-like domain-containing protein</fullName>
    </submittedName>
</protein>
<dbReference type="Gene3D" id="3.30.420.10">
    <property type="entry name" value="Ribonuclease H-like superfamily/Ribonuclease H"/>
    <property type="match status" value="1"/>
</dbReference>
<evidence type="ECO:0000259" key="1">
    <source>
        <dbReference type="PROSITE" id="PS50994"/>
    </source>
</evidence>
<dbReference type="PANTHER" id="PTHR42648:SF31">
    <property type="entry name" value="RNA-DIRECTED DNA POLYMERASE"/>
    <property type="match status" value="1"/>
</dbReference>
<evidence type="ECO:0000313" key="3">
    <source>
        <dbReference type="Proteomes" id="UP001151760"/>
    </source>
</evidence>
<name>A0ABQ5AKT7_9ASTR</name>
<dbReference type="InterPro" id="IPR012337">
    <property type="entry name" value="RNaseH-like_sf"/>
</dbReference>
<dbReference type="EMBL" id="BQNB010012344">
    <property type="protein sequence ID" value="GJT02372.1"/>
    <property type="molecule type" value="Genomic_DNA"/>
</dbReference>
<dbReference type="Proteomes" id="UP001151760">
    <property type="component" value="Unassembled WGS sequence"/>
</dbReference>
<dbReference type="InterPro" id="IPR029472">
    <property type="entry name" value="Copia-like_N"/>
</dbReference>
<organism evidence="2 3">
    <name type="scientific">Tanacetum coccineum</name>
    <dbReference type="NCBI Taxonomy" id="301880"/>
    <lineage>
        <taxon>Eukaryota</taxon>
        <taxon>Viridiplantae</taxon>
        <taxon>Streptophyta</taxon>
        <taxon>Embryophyta</taxon>
        <taxon>Tracheophyta</taxon>
        <taxon>Spermatophyta</taxon>
        <taxon>Magnoliopsida</taxon>
        <taxon>eudicotyledons</taxon>
        <taxon>Gunneridae</taxon>
        <taxon>Pentapetalae</taxon>
        <taxon>asterids</taxon>
        <taxon>campanulids</taxon>
        <taxon>Asterales</taxon>
        <taxon>Asteraceae</taxon>
        <taxon>Asteroideae</taxon>
        <taxon>Anthemideae</taxon>
        <taxon>Anthemidinae</taxon>
        <taxon>Tanacetum</taxon>
    </lineage>
</organism>
<dbReference type="PANTHER" id="PTHR42648">
    <property type="entry name" value="TRANSPOSASE, PUTATIVE-RELATED"/>
    <property type="match status" value="1"/>
</dbReference>
<gene>
    <name evidence="2" type="ORF">Tco_0823541</name>
</gene>
<reference evidence="2" key="2">
    <citation type="submission" date="2022-01" db="EMBL/GenBank/DDBJ databases">
        <authorList>
            <person name="Yamashiro T."/>
            <person name="Shiraishi A."/>
            <person name="Satake H."/>
            <person name="Nakayama K."/>
        </authorList>
    </citation>
    <scope>NUCLEOTIDE SEQUENCE</scope>
</reference>
<accession>A0ABQ5AKT7</accession>
<proteinExistence type="predicted"/>
<sequence length="648" mass="73687">MPVYNSEHNTPINSNHDDNINDSVTRISKLDISDPLHLHLNDTTTLTVVSIKLKGTGNYQVWSCAMLLALERKNRIGFIDGSCKRSNTDEVLGKQWDRVNAIVLGWILNSISKELFLRQIFSKRAKHVWEELKKTYDKVDGSIMFGLHNQINTLKQNVVEVNAISYGLDDSYMQIRSSILSRETLPDVRSAYATISSEESHRVAVGSIAGSSQRNQASVFVSNVPYSQNFQRNNQNFNAGPSRPNNVNNNRPSRGYGLVCENCGFNGHTIDRCFKIIGYPADFGKKKFGQNVKKQGVSNNNSVGKSSSSGFTDEQMATLISLIKDNKVEKNMQANMAGVNQHMTYTDKELDNVIDISHLKIKVGHPNGTEAYISKIGNLKLSNDLTFYDVMVIPGYYVTLVSVHKLIKENKVIVDFDENRCYFLNQDLNLKNILRIGEQCEGQYYYSDKGIKSNSSTFKFQCMLSQHDWHYRLGHPADPVLNVLKDSLSFDKSDNTGCCVICQRAKQTREPFPLSDHKSKNLGDLVYLDLWGPYKVASSEGFRFFLTIVDDCTRAVWVYLIKSKDEVSHFIILFYNLIENQFKRKIKVFRSDNGTEFVNQFISKLCSDKGIIHQTSCVYTPQQNRIAERKHRHLLMLQGPLCFKGEFL</sequence>
<dbReference type="PROSITE" id="PS50994">
    <property type="entry name" value="INTEGRASE"/>
    <property type="match status" value="1"/>
</dbReference>
<dbReference type="InterPro" id="IPR039537">
    <property type="entry name" value="Retrotran_Ty1/copia-like"/>
</dbReference>
<comment type="caution">
    <text evidence="2">The sequence shown here is derived from an EMBL/GenBank/DDBJ whole genome shotgun (WGS) entry which is preliminary data.</text>
</comment>
<evidence type="ECO:0000313" key="2">
    <source>
        <dbReference type="EMBL" id="GJT02372.1"/>
    </source>
</evidence>
<dbReference type="InterPro" id="IPR036397">
    <property type="entry name" value="RNaseH_sf"/>
</dbReference>